<gene>
    <name evidence="2" type="ORF">CHS0354_031362</name>
</gene>
<dbReference type="Gene3D" id="3.30.70.1470">
    <property type="entry name" value="Caspase-like"/>
    <property type="match status" value="1"/>
</dbReference>
<comment type="caution">
    <text evidence="2">The sequence shown here is derived from an EMBL/GenBank/DDBJ whole genome shotgun (WGS) entry which is preliminary data.</text>
</comment>
<accession>A0AAE0SKY9</accession>
<dbReference type="InterPro" id="IPR029030">
    <property type="entry name" value="Caspase-like_dom_sf"/>
</dbReference>
<evidence type="ECO:0000259" key="1">
    <source>
        <dbReference type="PROSITE" id="PS50207"/>
    </source>
</evidence>
<dbReference type="GO" id="GO:0006508">
    <property type="term" value="P:proteolysis"/>
    <property type="evidence" value="ECO:0007669"/>
    <property type="project" value="InterPro"/>
</dbReference>
<keyword evidence="3" id="KW-1185">Reference proteome</keyword>
<protein>
    <recommendedName>
        <fullName evidence="1">Caspase family p10 domain-containing protein</fullName>
    </recommendedName>
</protein>
<evidence type="ECO:0000313" key="2">
    <source>
        <dbReference type="EMBL" id="KAK3593303.1"/>
    </source>
</evidence>
<dbReference type="SUPFAM" id="SSF52129">
    <property type="entry name" value="Caspase-like"/>
    <property type="match status" value="1"/>
</dbReference>
<dbReference type="InterPro" id="IPR002138">
    <property type="entry name" value="Pept_C14_p10"/>
</dbReference>
<reference evidence="2" key="2">
    <citation type="journal article" date="2021" name="Genome Biol. Evol.">
        <title>Developing a high-quality reference genome for a parasitic bivalve with doubly uniparental inheritance (Bivalvia: Unionida).</title>
        <authorList>
            <person name="Smith C.H."/>
        </authorList>
    </citation>
    <scope>NUCLEOTIDE SEQUENCE</scope>
    <source>
        <strain evidence="2">CHS0354</strain>
        <tissue evidence="2">Mantle</tissue>
    </source>
</reference>
<feature type="domain" description="Caspase family p10" evidence="1">
    <location>
        <begin position="37"/>
        <end position="136"/>
    </location>
</feature>
<proteinExistence type="predicted"/>
<dbReference type="Proteomes" id="UP001195483">
    <property type="component" value="Unassembled WGS sequence"/>
</dbReference>
<reference evidence="2" key="3">
    <citation type="submission" date="2023-05" db="EMBL/GenBank/DDBJ databases">
        <authorList>
            <person name="Smith C.H."/>
        </authorList>
    </citation>
    <scope>NUCLEOTIDE SEQUENCE</scope>
    <source>
        <strain evidence="2">CHS0354</strain>
        <tissue evidence="2">Mantle</tissue>
    </source>
</reference>
<dbReference type="PROSITE" id="PS50207">
    <property type="entry name" value="CASPASE_P10"/>
    <property type="match status" value="1"/>
</dbReference>
<dbReference type="AlphaFoldDB" id="A0AAE0SKY9"/>
<evidence type="ECO:0000313" key="3">
    <source>
        <dbReference type="Proteomes" id="UP001195483"/>
    </source>
</evidence>
<name>A0AAE0SKY9_9BIVA</name>
<dbReference type="GO" id="GO:0004197">
    <property type="term" value="F:cysteine-type endopeptidase activity"/>
    <property type="evidence" value="ECO:0007669"/>
    <property type="project" value="InterPro"/>
</dbReference>
<sequence>MNYDRVLIKPIKNTESDPLLQSKDDTDVMLFGDILDDTPMVHCNNDCLVMYAVPSGYFAWRNTVDGSWMLHYLFEEVKNYNLRTPCSFLKVLTAVTRKMAIRETNVPGNEKKVLNACTIKPTIPFVMYIVTLYFFMRTQQLYIQQQNSQTDASWECAMPTLANNCSYRVANSNIYPSEGFKLVFIYFSGSQRWRYRRLEGCGITSEDANRQMGRG</sequence>
<dbReference type="EMBL" id="JAEAOA010001877">
    <property type="protein sequence ID" value="KAK3593303.1"/>
    <property type="molecule type" value="Genomic_DNA"/>
</dbReference>
<organism evidence="2 3">
    <name type="scientific">Potamilus streckersoni</name>
    <dbReference type="NCBI Taxonomy" id="2493646"/>
    <lineage>
        <taxon>Eukaryota</taxon>
        <taxon>Metazoa</taxon>
        <taxon>Spiralia</taxon>
        <taxon>Lophotrochozoa</taxon>
        <taxon>Mollusca</taxon>
        <taxon>Bivalvia</taxon>
        <taxon>Autobranchia</taxon>
        <taxon>Heteroconchia</taxon>
        <taxon>Palaeoheterodonta</taxon>
        <taxon>Unionida</taxon>
        <taxon>Unionoidea</taxon>
        <taxon>Unionidae</taxon>
        <taxon>Ambleminae</taxon>
        <taxon>Lampsilini</taxon>
        <taxon>Potamilus</taxon>
    </lineage>
</organism>
<reference evidence="2" key="1">
    <citation type="journal article" date="2021" name="Genome Biol. Evol.">
        <title>A High-Quality Reference Genome for a Parasitic Bivalve with Doubly Uniparental Inheritance (Bivalvia: Unionida).</title>
        <authorList>
            <person name="Smith C.H."/>
        </authorList>
    </citation>
    <scope>NUCLEOTIDE SEQUENCE</scope>
    <source>
        <strain evidence="2">CHS0354</strain>
    </source>
</reference>
<dbReference type="Pfam" id="PF00656">
    <property type="entry name" value="Peptidase_C14"/>
    <property type="match status" value="1"/>
</dbReference>
<dbReference type="InterPro" id="IPR011600">
    <property type="entry name" value="Pept_C14_caspase"/>
</dbReference>